<evidence type="ECO:0000313" key="2">
    <source>
        <dbReference type="EMBL" id="KAK2097324.1"/>
    </source>
</evidence>
<evidence type="ECO:0000256" key="1">
    <source>
        <dbReference type="SAM" id="MobiDB-lite"/>
    </source>
</evidence>
<organism evidence="2 3">
    <name type="scientific">Saguinus oedipus</name>
    <name type="common">Cotton-top tamarin</name>
    <name type="synonym">Oedipomidas oedipus</name>
    <dbReference type="NCBI Taxonomy" id="9490"/>
    <lineage>
        <taxon>Eukaryota</taxon>
        <taxon>Metazoa</taxon>
        <taxon>Chordata</taxon>
        <taxon>Craniata</taxon>
        <taxon>Vertebrata</taxon>
        <taxon>Euteleostomi</taxon>
        <taxon>Mammalia</taxon>
        <taxon>Eutheria</taxon>
        <taxon>Euarchontoglires</taxon>
        <taxon>Primates</taxon>
        <taxon>Haplorrhini</taxon>
        <taxon>Platyrrhini</taxon>
        <taxon>Cebidae</taxon>
        <taxon>Callitrichinae</taxon>
        <taxon>Saguinus</taxon>
    </lineage>
</organism>
<proteinExistence type="predicted"/>
<dbReference type="Proteomes" id="UP001266305">
    <property type="component" value="Unassembled WGS sequence"/>
</dbReference>
<gene>
    <name evidence="2" type="ORF">P7K49_022775</name>
</gene>
<protein>
    <submittedName>
        <fullName evidence="2">Uncharacterized protein</fullName>
    </submittedName>
</protein>
<accession>A0ABQ9UJS3</accession>
<evidence type="ECO:0000313" key="3">
    <source>
        <dbReference type="Proteomes" id="UP001266305"/>
    </source>
</evidence>
<feature type="region of interest" description="Disordered" evidence="1">
    <location>
        <begin position="27"/>
        <end position="49"/>
    </location>
</feature>
<dbReference type="EMBL" id="JASSZA010000011">
    <property type="protein sequence ID" value="KAK2097324.1"/>
    <property type="molecule type" value="Genomic_DNA"/>
</dbReference>
<name>A0ABQ9UJS3_SAGOE</name>
<feature type="compositionally biased region" description="Low complexity" evidence="1">
    <location>
        <begin position="39"/>
        <end position="49"/>
    </location>
</feature>
<keyword evidence="3" id="KW-1185">Reference proteome</keyword>
<sequence length="74" mass="7769">MAAEAPMTAKNEAYSGLFLDSDMSAGGEGWRKRGRGRARANASRRAAGNAIRPVSRCALNTSTAEQNGGRGRVT</sequence>
<reference evidence="2 3" key="1">
    <citation type="submission" date="2023-05" db="EMBL/GenBank/DDBJ databases">
        <title>B98-5 Cell Line De Novo Hybrid Assembly: An Optical Mapping Approach.</title>
        <authorList>
            <person name="Kananen K."/>
            <person name="Auerbach J.A."/>
            <person name="Kautto E."/>
            <person name="Blachly J.S."/>
        </authorList>
    </citation>
    <scope>NUCLEOTIDE SEQUENCE [LARGE SCALE GENOMIC DNA]</scope>
    <source>
        <strain evidence="2">B95-8</strain>
        <tissue evidence="2">Cell line</tissue>
    </source>
</reference>
<comment type="caution">
    <text evidence="2">The sequence shown here is derived from an EMBL/GenBank/DDBJ whole genome shotgun (WGS) entry which is preliminary data.</text>
</comment>